<evidence type="ECO:0000256" key="1">
    <source>
        <dbReference type="ARBA" id="ARBA00023125"/>
    </source>
</evidence>
<dbReference type="EMBL" id="CP028519">
    <property type="protein sequence ID" value="AVY92786.1"/>
    <property type="molecule type" value="Genomic_DNA"/>
</dbReference>
<dbReference type="AlphaFoldDB" id="A0A2U3THA2"/>
<dbReference type="SUPFAM" id="SSF46689">
    <property type="entry name" value="Homeodomain-like"/>
    <property type="match status" value="1"/>
</dbReference>
<dbReference type="PROSITE" id="PS50977">
    <property type="entry name" value="HTH_TETR_2"/>
    <property type="match status" value="1"/>
</dbReference>
<name>A0A2U3THA2_9NEIS</name>
<dbReference type="Gene3D" id="1.10.357.10">
    <property type="entry name" value="Tetracycline Repressor, domain 2"/>
    <property type="match status" value="1"/>
</dbReference>
<dbReference type="Pfam" id="PF13972">
    <property type="entry name" value="TetR"/>
    <property type="match status" value="1"/>
</dbReference>
<dbReference type="PANTHER" id="PTHR43479:SF12">
    <property type="entry name" value="TRANSCRIPTIONAL REGULATORY PROTEIN"/>
    <property type="match status" value="1"/>
</dbReference>
<proteinExistence type="predicted"/>
<dbReference type="Pfam" id="PF00440">
    <property type="entry name" value="TetR_N"/>
    <property type="match status" value="1"/>
</dbReference>
<dbReference type="InterPro" id="IPR001647">
    <property type="entry name" value="HTH_TetR"/>
</dbReference>
<dbReference type="InterPro" id="IPR050624">
    <property type="entry name" value="HTH-type_Tx_Regulator"/>
</dbReference>
<dbReference type="PRINTS" id="PR00455">
    <property type="entry name" value="HTHTETR"/>
</dbReference>
<protein>
    <submittedName>
        <fullName evidence="4">TetR family transcriptional regulator</fullName>
    </submittedName>
</protein>
<evidence type="ECO:0000313" key="5">
    <source>
        <dbReference type="Proteomes" id="UP000244173"/>
    </source>
</evidence>
<dbReference type="STRING" id="1122240.GCA_000620105_02938"/>
<dbReference type="GO" id="GO:0003677">
    <property type="term" value="F:DNA binding"/>
    <property type="evidence" value="ECO:0007669"/>
    <property type="project" value="UniProtKB-UniRule"/>
</dbReference>
<gene>
    <name evidence="4" type="ORF">DAI18_01075</name>
</gene>
<evidence type="ECO:0000313" key="4">
    <source>
        <dbReference type="EMBL" id="AVY92786.1"/>
    </source>
</evidence>
<dbReference type="Proteomes" id="UP000244173">
    <property type="component" value="Chromosome"/>
</dbReference>
<dbReference type="KEGG" id="maer:DAI18_01075"/>
<evidence type="ECO:0000259" key="3">
    <source>
        <dbReference type="PROSITE" id="PS50977"/>
    </source>
</evidence>
<organism evidence="4 5">
    <name type="scientific">Microvirgula aerodenitrificans</name>
    <dbReference type="NCBI Taxonomy" id="57480"/>
    <lineage>
        <taxon>Bacteria</taxon>
        <taxon>Pseudomonadati</taxon>
        <taxon>Pseudomonadota</taxon>
        <taxon>Betaproteobacteria</taxon>
        <taxon>Neisseriales</taxon>
        <taxon>Aquaspirillaceae</taxon>
        <taxon>Microvirgula</taxon>
    </lineage>
</organism>
<dbReference type="PANTHER" id="PTHR43479">
    <property type="entry name" value="ACREF/ENVCD OPERON REPRESSOR-RELATED"/>
    <property type="match status" value="1"/>
</dbReference>
<dbReference type="InterPro" id="IPR025722">
    <property type="entry name" value="TetR"/>
</dbReference>
<feature type="domain" description="HTH tetR-type" evidence="3">
    <location>
        <begin position="7"/>
        <end position="67"/>
    </location>
</feature>
<keyword evidence="5" id="KW-1185">Reference proteome</keyword>
<sequence>MSKRPAIKTYDRIVSESLALFNEHGERTITTNHIAAHLGISPGNLYYHFRNKEEIVYQIFLQYKHFLTERLAAPADRDIKVDDMERYFDTVFQAMWQFRFMFYDLPGLLARNPQMQAEYHHFIHTDLEERLNALFHRFAEIGLFRIDEEDIRPMVTNVWLVAKFWFAFEQASRPKEPISEAAGNRGVCQVLALFKPYVPAEFLPTFRLLASKYTAAN</sequence>
<evidence type="ECO:0000256" key="2">
    <source>
        <dbReference type="PROSITE-ProRule" id="PRU00335"/>
    </source>
</evidence>
<dbReference type="InterPro" id="IPR009057">
    <property type="entry name" value="Homeodomain-like_sf"/>
</dbReference>
<dbReference type="RefSeq" id="WP_028499876.1">
    <property type="nucleotide sequence ID" value="NZ_CALFSO010000098.1"/>
</dbReference>
<keyword evidence="1 2" id="KW-0238">DNA-binding</keyword>
<dbReference type="OrthoDB" id="8770705at2"/>
<accession>A0A2U3THA2</accession>
<reference evidence="4 5" key="1">
    <citation type="submission" date="2018-04" db="EMBL/GenBank/DDBJ databases">
        <title>Denitrifier Microvirgula.</title>
        <authorList>
            <person name="Anderson E."/>
            <person name="Jang J."/>
            <person name="Ishii S."/>
        </authorList>
    </citation>
    <scope>NUCLEOTIDE SEQUENCE [LARGE SCALE GENOMIC DNA]</scope>
    <source>
        <strain evidence="4 5">BE2.4</strain>
    </source>
</reference>
<feature type="DNA-binding region" description="H-T-H motif" evidence="2">
    <location>
        <begin position="30"/>
        <end position="49"/>
    </location>
</feature>